<dbReference type="SUPFAM" id="SSF52540">
    <property type="entry name" value="P-loop containing nucleoside triphosphate hydrolases"/>
    <property type="match status" value="1"/>
</dbReference>
<keyword evidence="4 11" id="KW-0378">Hydrolase</keyword>
<dbReference type="InterPro" id="IPR011545">
    <property type="entry name" value="DEAD/DEAH_box_helicase_dom"/>
</dbReference>
<dbReference type="InterPro" id="IPR000629">
    <property type="entry name" value="RNA-helicase_DEAD-box_CS"/>
</dbReference>
<dbReference type="HOGENOM" id="CLU_003041_28_3_10"/>
<evidence type="ECO:0000256" key="1">
    <source>
        <dbReference type="ARBA" id="ARBA00012552"/>
    </source>
</evidence>
<evidence type="ECO:0000256" key="2">
    <source>
        <dbReference type="ARBA" id="ARBA00022490"/>
    </source>
</evidence>
<dbReference type="PROSITE" id="PS00039">
    <property type="entry name" value="DEAD_ATP_HELICASE"/>
    <property type="match status" value="1"/>
</dbReference>
<feature type="domain" description="Helicase ATP-binding" evidence="13">
    <location>
        <begin position="32"/>
        <end position="207"/>
    </location>
</feature>
<evidence type="ECO:0000256" key="6">
    <source>
        <dbReference type="ARBA" id="ARBA00022840"/>
    </source>
</evidence>
<evidence type="ECO:0000256" key="11">
    <source>
        <dbReference type="RuleBase" id="RU000492"/>
    </source>
</evidence>
<dbReference type="PROSITE" id="PS51194">
    <property type="entry name" value="HELICASE_CTER"/>
    <property type="match status" value="1"/>
</dbReference>
<dbReference type="InterPro" id="IPR044742">
    <property type="entry name" value="DEAD/DEAH_RhlB"/>
</dbReference>
<evidence type="ECO:0000256" key="8">
    <source>
        <dbReference type="ARBA" id="ARBA00047984"/>
    </source>
</evidence>
<dbReference type="PROSITE" id="PS51192">
    <property type="entry name" value="HELICASE_ATP_BIND_1"/>
    <property type="match status" value="1"/>
</dbReference>
<feature type="region of interest" description="Disordered" evidence="12">
    <location>
        <begin position="389"/>
        <end position="418"/>
    </location>
</feature>
<reference evidence="17" key="1">
    <citation type="submission" date="2005-08" db="EMBL/GenBank/DDBJ databases">
        <title>Complete sequence of Pelodictyon luteolum DSM 273.</title>
        <authorList>
            <consortium name="US DOE Joint Genome Institute"/>
            <person name="Copeland A."/>
            <person name="Lucas S."/>
            <person name="Lapidus A."/>
            <person name="Barry K."/>
            <person name="Detter J.C."/>
            <person name="Glavina T."/>
            <person name="Hammon N."/>
            <person name="Israni S."/>
            <person name="Pitluck S."/>
            <person name="Bryant D."/>
            <person name="Schmutz J."/>
            <person name="Larimer F."/>
            <person name="Land M."/>
            <person name="Kyrpides N."/>
            <person name="Ivanova N."/>
            <person name="Richardson P."/>
        </authorList>
    </citation>
    <scope>NUCLEOTIDE SEQUENCE [LARGE SCALE GENOMIC DNA]</scope>
    <source>
        <strain evidence="17">DSM 273 / BCRC 81028 / 2530</strain>
    </source>
</reference>
<dbReference type="InterPro" id="IPR001650">
    <property type="entry name" value="Helicase_C-like"/>
</dbReference>
<dbReference type="InterPro" id="IPR014014">
    <property type="entry name" value="RNA_helicase_DEAD_Q_motif"/>
</dbReference>
<comment type="similarity">
    <text evidence="7 11">Belongs to the DEAD box helicase family.</text>
</comment>
<evidence type="ECO:0000313" key="16">
    <source>
        <dbReference type="EMBL" id="ABB23849.1"/>
    </source>
</evidence>
<dbReference type="GO" id="GO:0003724">
    <property type="term" value="F:RNA helicase activity"/>
    <property type="evidence" value="ECO:0007669"/>
    <property type="project" value="UniProtKB-EC"/>
</dbReference>
<dbReference type="PANTHER" id="PTHR47959:SF13">
    <property type="entry name" value="ATP-DEPENDENT RNA HELICASE RHLE"/>
    <property type="match status" value="1"/>
</dbReference>
<dbReference type="GO" id="GO:0042255">
    <property type="term" value="P:ribosome assembly"/>
    <property type="evidence" value="ECO:0007669"/>
    <property type="project" value="UniProtKB-ARBA"/>
</dbReference>
<dbReference type="Gene3D" id="3.40.50.300">
    <property type="entry name" value="P-loop containing nucleotide triphosphate hydrolases"/>
    <property type="match status" value="2"/>
</dbReference>
<dbReference type="GO" id="GO:0005829">
    <property type="term" value="C:cytosol"/>
    <property type="evidence" value="ECO:0007669"/>
    <property type="project" value="TreeGrafter"/>
</dbReference>
<feature type="short sequence motif" description="Q motif" evidence="10">
    <location>
        <begin position="1"/>
        <end position="29"/>
    </location>
</feature>
<feature type="domain" description="Helicase C-terminal" evidence="14">
    <location>
        <begin position="234"/>
        <end position="381"/>
    </location>
</feature>
<evidence type="ECO:0000256" key="7">
    <source>
        <dbReference type="ARBA" id="ARBA00038437"/>
    </source>
</evidence>
<evidence type="ECO:0000313" key="17">
    <source>
        <dbReference type="Proteomes" id="UP000002709"/>
    </source>
</evidence>
<evidence type="ECO:0000259" key="13">
    <source>
        <dbReference type="PROSITE" id="PS51192"/>
    </source>
</evidence>
<dbReference type="CDD" id="cd00268">
    <property type="entry name" value="DEADc"/>
    <property type="match status" value="1"/>
</dbReference>
<evidence type="ECO:0000259" key="15">
    <source>
        <dbReference type="PROSITE" id="PS51195"/>
    </source>
</evidence>
<dbReference type="GO" id="GO:0009266">
    <property type="term" value="P:response to temperature stimulus"/>
    <property type="evidence" value="ECO:0007669"/>
    <property type="project" value="UniProtKB-ARBA"/>
</dbReference>
<feature type="domain" description="DEAD-box RNA helicase Q" evidence="15">
    <location>
        <begin position="1"/>
        <end position="29"/>
    </location>
</feature>
<sequence length="418" mass="46339">MKFSSLHIIEPILRALEEEGYTHPTPIQTEAIPLILKGSDLLGCAQTGTGKTAAFAIPILQLLRERKAIDGKRKIRSLIVTPTRELAIQIGESFSAYGRHTGLTNTVIFGGVGQNPQVNALRRGVDILVATPGRLLDLMNQGILHLHDIEILVLDEADRMLDMGFIHDIRKILAAVPKERQSLFFSATMPPEIQRLSSTILRHPAKVSVTPVSSTVDIINQQIYFVDRGNKSGLLVHLLQNPDIRTVLVFTRTKHGADKVVRHLEKHNITAEAIHGNKAQNARQRALSNFKSQKTRVLVATDIAARGIDVDDLEWVINYEMSNIAETYVHRIGRTGRAGSAGTAISFCDAEEKEYLRDIEKLIAKSIPVVDSHPFPLMDHNPVKIIKEQGRGRSGHPAPRPQGNARPKQRPANAGKRW</sequence>
<dbReference type="AlphaFoldDB" id="Q3B482"/>
<dbReference type="SMART" id="SM00490">
    <property type="entry name" value="HELICc"/>
    <property type="match status" value="1"/>
</dbReference>
<dbReference type="InterPro" id="IPR014001">
    <property type="entry name" value="Helicase_ATP-bd"/>
</dbReference>
<dbReference type="STRING" id="319225.Plut_0987"/>
<evidence type="ECO:0000256" key="4">
    <source>
        <dbReference type="ARBA" id="ARBA00022801"/>
    </source>
</evidence>
<dbReference type="KEGG" id="plt:Plut_0987"/>
<name>Q3B482_CHLL3</name>
<evidence type="ECO:0000256" key="12">
    <source>
        <dbReference type="SAM" id="MobiDB-lite"/>
    </source>
</evidence>
<dbReference type="EMBL" id="CP000096">
    <property type="protein sequence ID" value="ABB23849.1"/>
    <property type="molecule type" value="Genomic_DNA"/>
</dbReference>
<protein>
    <recommendedName>
        <fullName evidence="9">DEAD-box ATP-dependent RNA helicase RhpA</fullName>
        <ecNumber evidence="1">3.6.4.13</ecNumber>
    </recommendedName>
</protein>
<dbReference type="PANTHER" id="PTHR47959">
    <property type="entry name" value="ATP-DEPENDENT RNA HELICASE RHLE-RELATED"/>
    <property type="match status" value="1"/>
</dbReference>
<keyword evidence="2" id="KW-0963">Cytoplasm</keyword>
<dbReference type="RefSeq" id="WP_011357723.1">
    <property type="nucleotide sequence ID" value="NC_007512.1"/>
</dbReference>
<dbReference type="InterPro" id="IPR027417">
    <property type="entry name" value="P-loop_NTPase"/>
</dbReference>
<dbReference type="GO" id="GO:0016787">
    <property type="term" value="F:hydrolase activity"/>
    <property type="evidence" value="ECO:0007669"/>
    <property type="project" value="UniProtKB-KW"/>
</dbReference>
<dbReference type="CDD" id="cd18787">
    <property type="entry name" value="SF2_C_DEAD"/>
    <property type="match status" value="1"/>
</dbReference>
<evidence type="ECO:0000259" key="14">
    <source>
        <dbReference type="PROSITE" id="PS51194"/>
    </source>
</evidence>
<evidence type="ECO:0000256" key="3">
    <source>
        <dbReference type="ARBA" id="ARBA00022741"/>
    </source>
</evidence>
<dbReference type="EC" id="3.6.4.13" evidence="1"/>
<accession>Q3B482</accession>
<dbReference type="Proteomes" id="UP000002709">
    <property type="component" value="Chromosome"/>
</dbReference>
<organism evidence="16 17">
    <name type="scientific">Chlorobium luteolum (strain DSM 273 / BCRC 81028 / 2530)</name>
    <name type="common">Pelodictyon luteolum</name>
    <dbReference type="NCBI Taxonomy" id="319225"/>
    <lineage>
        <taxon>Bacteria</taxon>
        <taxon>Pseudomonadati</taxon>
        <taxon>Chlorobiota</taxon>
        <taxon>Chlorobiia</taxon>
        <taxon>Chlorobiales</taxon>
        <taxon>Chlorobiaceae</taxon>
        <taxon>Chlorobium/Pelodictyon group</taxon>
        <taxon>Pelodictyon</taxon>
    </lineage>
</organism>
<keyword evidence="5 11" id="KW-0347">Helicase</keyword>
<dbReference type="GO" id="GO:0005524">
    <property type="term" value="F:ATP binding"/>
    <property type="evidence" value="ECO:0007669"/>
    <property type="project" value="UniProtKB-KW"/>
</dbReference>
<dbReference type="PROSITE" id="PS51195">
    <property type="entry name" value="Q_MOTIF"/>
    <property type="match status" value="1"/>
</dbReference>
<dbReference type="eggNOG" id="COG0513">
    <property type="taxonomic scope" value="Bacteria"/>
</dbReference>
<keyword evidence="6 11" id="KW-0067">ATP-binding</keyword>
<dbReference type="Pfam" id="PF00271">
    <property type="entry name" value="Helicase_C"/>
    <property type="match status" value="1"/>
</dbReference>
<keyword evidence="17" id="KW-1185">Reference proteome</keyword>
<dbReference type="InterPro" id="IPR050079">
    <property type="entry name" value="DEAD_box_RNA_helicase"/>
</dbReference>
<keyword evidence="3 11" id="KW-0547">Nucleotide-binding</keyword>
<dbReference type="FunFam" id="3.40.50.300:FF:000108">
    <property type="entry name" value="ATP-dependent RNA helicase RhlE"/>
    <property type="match status" value="1"/>
</dbReference>
<gene>
    <name evidence="16" type="ordered locus">Plut_0987</name>
</gene>
<evidence type="ECO:0000256" key="10">
    <source>
        <dbReference type="PROSITE-ProRule" id="PRU00552"/>
    </source>
</evidence>
<dbReference type="GO" id="GO:0003676">
    <property type="term" value="F:nucleic acid binding"/>
    <property type="evidence" value="ECO:0007669"/>
    <property type="project" value="InterPro"/>
</dbReference>
<dbReference type="Pfam" id="PF00270">
    <property type="entry name" value="DEAD"/>
    <property type="match status" value="1"/>
</dbReference>
<proteinExistence type="inferred from homology"/>
<dbReference type="SMART" id="SM00487">
    <property type="entry name" value="DEXDc"/>
    <property type="match status" value="1"/>
</dbReference>
<comment type="catalytic activity">
    <reaction evidence="8">
        <text>ATP + H2O = ADP + phosphate + H(+)</text>
        <dbReference type="Rhea" id="RHEA:13065"/>
        <dbReference type="ChEBI" id="CHEBI:15377"/>
        <dbReference type="ChEBI" id="CHEBI:15378"/>
        <dbReference type="ChEBI" id="CHEBI:30616"/>
        <dbReference type="ChEBI" id="CHEBI:43474"/>
        <dbReference type="ChEBI" id="CHEBI:456216"/>
        <dbReference type="EC" id="3.6.4.13"/>
    </reaction>
</comment>
<evidence type="ECO:0000256" key="9">
    <source>
        <dbReference type="ARBA" id="ARBA00074363"/>
    </source>
</evidence>
<evidence type="ECO:0000256" key="5">
    <source>
        <dbReference type="ARBA" id="ARBA00022806"/>
    </source>
</evidence>
<dbReference type="OrthoDB" id="974172at2"/>